<accession>A0A6J5M423</accession>
<dbReference type="EMBL" id="LR796389">
    <property type="protein sequence ID" value="CAB4141398.1"/>
    <property type="molecule type" value="Genomic_DNA"/>
</dbReference>
<gene>
    <name evidence="2" type="ORF">UFOVP414_51</name>
    <name evidence="3" type="ORF">UFOVP687_5</name>
</gene>
<keyword evidence="1" id="KW-0175">Coiled coil</keyword>
<evidence type="ECO:0000256" key="1">
    <source>
        <dbReference type="SAM" id="Coils"/>
    </source>
</evidence>
<proteinExistence type="predicted"/>
<feature type="coiled-coil region" evidence="1">
    <location>
        <begin position="57"/>
        <end position="90"/>
    </location>
</feature>
<protein>
    <submittedName>
        <fullName evidence="2">Uncharacterized protein</fullName>
    </submittedName>
</protein>
<reference evidence="2" key="1">
    <citation type="submission" date="2020-04" db="EMBL/GenBank/DDBJ databases">
        <authorList>
            <person name="Chiriac C."/>
            <person name="Salcher M."/>
            <person name="Ghai R."/>
            <person name="Kavagutti S V."/>
        </authorList>
    </citation>
    <scope>NUCLEOTIDE SEQUENCE</scope>
</reference>
<evidence type="ECO:0000313" key="2">
    <source>
        <dbReference type="EMBL" id="CAB4141398.1"/>
    </source>
</evidence>
<sequence length="176" mass="20112">MSLEDLTPEARDELALLARQLAENPTTRKDMLRLTKKIKPDLPIPELEIEDYTRSAVDSANDRVAQLEARLREKEAMDELNSRRNKLKSKGLIDRDEDIEEVEKVMLEKGITNHEAAAEYWRWMQQSAAPTPTGYNPSAINKFDLSKYWRNPVAGARDEAAKALNELRKNPKPIGL</sequence>
<dbReference type="EMBL" id="LR796665">
    <property type="protein sequence ID" value="CAB4157454.1"/>
    <property type="molecule type" value="Genomic_DNA"/>
</dbReference>
<organism evidence="2">
    <name type="scientific">uncultured Caudovirales phage</name>
    <dbReference type="NCBI Taxonomy" id="2100421"/>
    <lineage>
        <taxon>Viruses</taxon>
        <taxon>Duplodnaviria</taxon>
        <taxon>Heunggongvirae</taxon>
        <taxon>Uroviricota</taxon>
        <taxon>Caudoviricetes</taxon>
        <taxon>Peduoviridae</taxon>
        <taxon>Maltschvirus</taxon>
        <taxon>Maltschvirus maltsch</taxon>
    </lineage>
</organism>
<name>A0A6J5M423_9CAUD</name>
<evidence type="ECO:0000313" key="3">
    <source>
        <dbReference type="EMBL" id="CAB4157454.1"/>
    </source>
</evidence>